<protein>
    <submittedName>
        <fullName evidence="1">Uncharacterized protein</fullName>
    </submittedName>
</protein>
<dbReference type="AlphaFoldDB" id="A0A5B1LLB7"/>
<sequence>MLGRKKQREEQAEGQREARAWATRHLLHAAAEITFPGDSVTPETVRQAAQMAGMQAVTESINNGASPNHCARLMELFVQSGEVASTMFVEGGAMHGATAPALVELLKKYEG</sequence>
<reference evidence="1 2" key="2">
    <citation type="submission" date="2019-09" db="EMBL/GenBank/DDBJ databases">
        <authorList>
            <person name="Jin C."/>
        </authorList>
    </citation>
    <scope>NUCLEOTIDE SEQUENCE [LARGE SCALE GENOMIC DNA]</scope>
    <source>
        <strain evidence="1 2">BN130099</strain>
    </source>
</reference>
<gene>
    <name evidence="1" type="ORF">F0U44_02830</name>
</gene>
<proteinExistence type="predicted"/>
<dbReference type="EMBL" id="VUJV01000001">
    <property type="protein sequence ID" value="KAA1421264.1"/>
    <property type="molecule type" value="Genomic_DNA"/>
</dbReference>
<name>A0A5B1LLB7_9ACTN</name>
<reference evidence="1 2" key="1">
    <citation type="submission" date="2019-09" db="EMBL/GenBank/DDBJ databases">
        <title>Nocardioides panacisoli sp. nov., isolated from the soil of a ginseng field.</title>
        <authorList>
            <person name="Cho C."/>
        </authorList>
    </citation>
    <scope>NUCLEOTIDE SEQUENCE [LARGE SCALE GENOMIC DNA]</scope>
    <source>
        <strain evidence="1 2">BN130099</strain>
    </source>
</reference>
<dbReference type="Gene3D" id="3.40.50.280">
    <property type="entry name" value="Cobalamin-binding domain"/>
    <property type="match status" value="1"/>
</dbReference>
<dbReference type="RefSeq" id="WP_149726724.1">
    <property type="nucleotide sequence ID" value="NZ_VUJV01000001.1"/>
</dbReference>
<accession>A0A5B1LLB7</accession>
<dbReference type="Proteomes" id="UP000325003">
    <property type="component" value="Unassembled WGS sequence"/>
</dbReference>
<organism evidence="1 2">
    <name type="scientific">Nocardioides humilatus</name>
    <dbReference type="NCBI Taxonomy" id="2607660"/>
    <lineage>
        <taxon>Bacteria</taxon>
        <taxon>Bacillati</taxon>
        <taxon>Actinomycetota</taxon>
        <taxon>Actinomycetes</taxon>
        <taxon>Propionibacteriales</taxon>
        <taxon>Nocardioidaceae</taxon>
        <taxon>Nocardioides</taxon>
    </lineage>
</organism>
<comment type="caution">
    <text evidence="1">The sequence shown here is derived from an EMBL/GenBank/DDBJ whole genome shotgun (WGS) entry which is preliminary data.</text>
</comment>
<evidence type="ECO:0000313" key="1">
    <source>
        <dbReference type="EMBL" id="KAA1421264.1"/>
    </source>
</evidence>
<keyword evidence="2" id="KW-1185">Reference proteome</keyword>
<evidence type="ECO:0000313" key="2">
    <source>
        <dbReference type="Proteomes" id="UP000325003"/>
    </source>
</evidence>